<sequence>MSEENKDQTPSEHKYAELLDSFKGRVATSSTLVRDGVVDTLVNAEVDKRANTVIKALERIQEINKEMNKIRPESTHVNSKTLEDIPGNLTREQGKKLRELKKKLNALDIALNKALADTDPDFQKLNDLIK</sequence>
<dbReference type="EMBL" id="LAZR01012648">
    <property type="protein sequence ID" value="KKM25755.1"/>
    <property type="molecule type" value="Genomic_DNA"/>
</dbReference>
<reference evidence="1" key="1">
    <citation type="journal article" date="2015" name="Nature">
        <title>Complex archaea that bridge the gap between prokaryotes and eukaryotes.</title>
        <authorList>
            <person name="Spang A."/>
            <person name="Saw J.H."/>
            <person name="Jorgensen S.L."/>
            <person name="Zaremba-Niedzwiedzka K."/>
            <person name="Martijn J."/>
            <person name="Lind A.E."/>
            <person name="van Eijk R."/>
            <person name="Schleper C."/>
            <person name="Guy L."/>
            <person name="Ettema T.J."/>
        </authorList>
    </citation>
    <scope>NUCLEOTIDE SEQUENCE</scope>
</reference>
<comment type="caution">
    <text evidence="1">The sequence shown here is derived from an EMBL/GenBank/DDBJ whole genome shotgun (WGS) entry which is preliminary data.</text>
</comment>
<gene>
    <name evidence="1" type="ORF">LCGC14_1591730</name>
</gene>
<accession>A0A0F9LE77</accession>
<organism evidence="1">
    <name type="scientific">marine sediment metagenome</name>
    <dbReference type="NCBI Taxonomy" id="412755"/>
    <lineage>
        <taxon>unclassified sequences</taxon>
        <taxon>metagenomes</taxon>
        <taxon>ecological metagenomes</taxon>
    </lineage>
</organism>
<dbReference type="AlphaFoldDB" id="A0A0F9LE77"/>
<evidence type="ECO:0000313" key="1">
    <source>
        <dbReference type="EMBL" id="KKM25755.1"/>
    </source>
</evidence>
<protein>
    <submittedName>
        <fullName evidence="1">Uncharacterized protein</fullName>
    </submittedName>
</protein>
<proteinExistence type="predicted"/>
<name>A0A0F9LE77_9ZZZZ</name>